<accession>A0A6J5MEV9</accession>
<protein>
    <submittedName>
        <fullName evidence="1">Uncharacterized protein</fullName>
    </submittedName>
</protein>
<name>A0A6J5MEV9_9CAUD</name>
<reference evidence="1" key="1">
    <citation type="submission" date="2020-04" db="EMBL/GenBank/DDBJ databases">
        <authorList>
            <person name="Chiriac C."/>
            <person name="Salcher M."/>
            <person name="Ghai R."/>
            <person name="Kavagutti S V."/>
        </authorList>
    </citation>
    <scope>NUCLEOTIDE SEQUENCE</scope>
</reference>
<gene>
    <name evidence="1" type="ORF">UFOVP449_16</name>
</gene>
<evidence type="ECO:0000313" key="1">
    <source>
        <dbReference type="EMBL" id="CAB4142259.1"/>
    </source>
</evidence>
<proteinExistence type="predicted"/>
<dbReference type="EMBL" id="LR796420">
    <property type="protein sequence ID" value="CAB4142259.1"/>
    <property type="molecule type" value="Genomic_DNA"/>
</dbReference>
<sequence length="117" mass="13601">MYTKQFNEGYKKHNTNERPIYLTFAASKMSNAVKPNTVVEFTDFMGRVHKVAVRNRTEMQKAMTFFAVLKKESARINEILADYPVRMGRIEKRFIPQVKRELKAIGLSTKAIEIVLM</sequence>
<organism evidence="1">
    <name type="scientific">uncultured Caudovirales phage</name>
    <dbReference type="NCBI Taxonomy" id="2100421"/>
    <lineage>
        <taxon>Viruses</taxon>
        <taxon>Duplodnaviria</taxon>
        <taxon>Heunggongvirae</taxon>
        <taxon>Uroviricota</taxon>
        <taxon>Caudoviricetes</taxon>
        <taxon>Peduoviridae</taxon>
        <taxon>Maltschvirus</taxon>
        <taxon>Maltschvirus maltsch</taxon>
    </lineage>
</organism>